<gene>
    <name evidence="1" type="ORF">NIES593_18530</name>
</gene>
<accession>A0A1U7HAA5</accession>
<keyword evidence="2" id="KW-1185">Reference proteome</keyword>
<sequence>MGQTAIEGLRERVTYPGLPLAIYREVAAHLRQVLGIKATLIAQDCQQFDYNQSQIGALQVEYPTNLSDRDRQQVEAILAYYARVYSPYQRQPI</sequence>
<dbReference type="OrthoDB" id="514866at2"/>
<proteinExistence type="predicted"/>
<dbReference type="STRING" id="1921803.NIES593_18530"/>
<dbReference type="AlphaFoldDB" id="A0A1U7HAA5"/>
<reference evidence="1 2" key="1">
    <citation type="submission" date="2016-11" db="EMBL/GenBank/DDBJ databases">
        <title>Draft Genome Sequences of Nine Cyanobacterial Strains from Diverse Habitats.</title>
        <authorList>
            <person name="Zhu T."/>
            <person name="Hou S."/>
            <person name="Lu X."/>
            <person name="Hess W.R."/>
        </authorList>
    </citation>
    <scope>NUCLEOTIDE SEQUENCE [LARGE SCALE GENOMIC DNA]</scope>
    <source>
        <strain evidence="1 2">NIES-593</strain>
    </source>
</reference>
<dbReference type="EMBL" id="MRCB01000029">
    <property type="protein sequence ID" value="OKH20510.1"/>
    <property type="molecule type" value="Genomic_DNA"/>
</dbReference>
<dbReference type="Proteomes" id="UP000186868">
    <property type="component" value="Unassembled WGS sequence"/>
</dbReference>
<evidence type="ECO:0000313" key="1">
    <source>
        <dbReference type="EMBL" id="OKH20510.1"/>
    </source>
</evidence>
<dbReference type="RefSeq" id="WP_073600991.1">
    <property type="nucleotide sequence ID" value="NZ_MRCB01000029.1"/>
</dbReference>
<evidence type="ECO:0000313" key="2">
    <source>
        <dbReference type="Proteomes" id="UP000186868"/>
    </source>
</evidence>
<organism evidence="1 2">
    <name type="scientific">Hydrococcus rivularis NIES-593</name>
    <dbReference type="NCBI Taxonomy" id="1921803"/>
    <lineage>
        <taxon>Bacteria</taxon>
        <taxon>Bacillati</taxon>
        <taxon>Cyanobacteriota</taxon>
        <taxon>Cyanophyceae</taxon>
        <taxon>Pleurocapsales</taxon>
        <taxon>Hydrococcaceae</taxon>
        <taxon>Hydrococcus</taxon>
    </lineage>
</organism>
<name>A0A1U7HAA5_9CYAN</name>
<protein>
    <submittedName>
        <fullName evidence="1">Uncharacterized protein</fullName>
    </submittedName>
</protein>
<comment type="caution">
    <text evidence="1">The sequence shown here is derived from an EMBL/GenBank/DDBJ whole genome shotgun (WGS) entry which is preliminary data.</text>
</comment>